<evidence type="ECO:0000313" key="1">
    <source>
        <dbReference type="EMBL" id="KIK81116.1"/>
    </source>
</evidence>
<reference evidence="1 2" key="1">
    <citation type="submission" date="2014-04" db="EMBL/GenBank/DDBJ databases">
        <authorList>
            <consortium name="DOE Joint Genome Institute"/>
            <person name="Kuo A."/>
            <person name="Kohler A."/>
            <person name="Jargeat P."/>
            <person name="Nagy L.G."/>
            <person name="Floudas D."/>
            <person name="Copeland A."/>
            <person name="Barry K.W."/>
            <person name="Cichocki N."/>
            <person name="Veneault-Fourrey C."/>
            <person name="LaButti K."/>
            <person name="Lindquist E.A."/>
            <person name="Lipzen A."/>
            <person name="Lundell T."/>
            <person name="Morin E."/>
            <person name="Murat C."/>
            <person name="Sun H."/>
            <person name="Tunlid A."/>
            <person name="Henrissat B."/>
            <person name="Grigoriev I.V."/>
            <person name="Hibbett D.S."/>
            <person name="Martin F."/>
            <person name="Nordberg H.P."/>
            <person name="Cantor M.N."/>
            <person name="Hua S.X."/>
        </authorList>
    </citation>
    <scope>NUCLEOTIDE SEQUENCE [LARGE SCALE GENOMIC DNA]</scope>
    <source>
        <strain evidence="1 2">Ve08.2h10</strain>
    </source>
</reference>
<reference evidence="2" key="2">
    <citation type="submission" date="2015-01" db="EMBL/GenBank/DDBJ databases">
        <title>Evolutionary Origins and Diversification of the Mycorrhizal Mutualists.</title>
        <authorList>
            <consortium name="DOE Joint Genome Institute"/>
            <consortium name="Mycorrhizal Genomics Consortium"/>
            <person name="Kohler A."/>
            <person name="Kuo A."/>
            <person name="Nagy L.G."/>
            <person name="Floudas D."/>
            <person name="Copeland A."/>
            <person name="Barry K.W."/>
            <person name="Cichocki N."/>
            <person name="Veneault-Fourrey C."/>
            <person name="LaButti K."/>
            <person name="Lindquist E.A."/>
            <person name="Lipzen A."/>
            <person name="Lundell T."/>
            <person name="Morin E."/>
            <person name="Murat C."/>
            <person name="Riley R."/>
            <person name="Ohm R."/>
            <person name="Sun H."/>
            <person name="Tunlid A."/>
            <person name="Henrissat B."/>
            <person name="Grigoriev I.V."/>
            <person name="Hibbett D.S."/>
            <person name="Martin F."/>
        </authorList>
    </citation>
    <scope>NUCLEOTIDE SEQUENCE [LARGE SCALE GENOMIC DNA]</scope>
    <source>
        <strain evidence="2">Ve08.2h10</strain>
    </source>
</reference>
<dbReference type="AlphaFoldDB" id="A0A0D0DAV2"/>
<keyword evidence="2" id="KW-1185">Reference proteome</keyword>
<proteinExistence type="predicted"/>
<protein>
    <submittedName>
        <fullName evidence="1">Uncharacterized protein</fullName>
    </submittedName>
</protein>
<dbReference type="Proteomes" id="UP000054538">
    <property type="component" value="Unassembled WGS sequence"/>
</dbReference>
<gene>
    <name evidence="1" type="ORF">PAXRUDRAFT_833087</name>
</gene>
<dbReference type="EMBL" id="KN825863">
    <property type="protein sequence ID" value="KIK81116.1"/>
    <property type="molecule type" value="Genomic_DNA"/>
</dbReference>
<accession>A0A0D0DAV2</accession>
<organism evidence="1 2">
    <name type="scientific">Paxillus rubicundulus Ve08.2h10</name>
    <dbReference type="NCBI Taxonomy" id="930991"/>
    <lineage>
        <taxon>Eukaryota</taxon>
        <taxon>Fungi</taxon>
        <taxon>Dikarya</taxon>
        <taxon>Basidiomycota</taxon>
        <taxon>Agaricomycotina</taxon>
        <taxon>Agaricomycetes</taxon>
        <taxon>Agaricomycetidae</taxon>
        <taxon>Boletales</taxon>
        <taxon>Paxilineae</taxon>
        <taxon>Paxillaceae</taxon>
        <taxon>Paxillus</taxon>
    </lineage>
</organism>
<name>A0A0D0DAV2_9AGAM</name>
<dbReference type="HOGENOM" id="CLU_2386823_0_0_1"/>
<dbReference type="InParanoid" id="A0A0D0DAV2"/>
<evidence type="ECO:0000313" key="2">
    <source>
        <dbReference type="Proteomes" id="UP000054538"/>
    </source>
</evidence>
<sequence length="94" mass="10303">MGGNEFTAIKREQRISHGTDLFISDFVKLISSQVAIRQTNNAVGDTVVTEFHVRGGTIGVALEFKEAFTAIRFTVRIVVAVAANSHDYKVFSSI</sequence>